<comment type="function">
    <text evidence="7">Hydrolyzes fatty acids from S-acylated cysteine residues in proteins with a strong preference for palmitoylated G-alpha proteins over other acyl substrates. Mediates the deacylation of G-alpha proteins such as GPA1 in vivo, but has weak or no activity toward palmitoylated Ras proteins. Has weak lysophospholipase activity in vitro; however such activity may not exist in vivo.</text>
</comment>
<dbReference type="Proteomes" id="UP000054549">
    <property type="component" value="Unassembled WGS sequence"/>
</dbReference>
<evidence type="ECO:0000256" key="9">
    <source>
        <dbReference type="ARBA" id="ARBA00047337"/>
    </source>
</evidence>
<dbReference type="InterPro" id="IPR003140">
    <property type="entry name" value="PLipase/COase/thioEstase"/>
</dbReference>
<name>A0A0C2T3X0_AMAMK</name>
<dbReference type="AlphaFoldDB" id="A0A0C2T3X0"/>
<keyword evidence="5" id="KW-0378">Hydrolase</keyword>
<evidence type="ECO:0000256" key="2">
    <source>
        <dbReference type="ARBA" id="ARBA00012423"/>
    </source>
</evidence>
<gene>
    <name evidence="11" type="ORF">M378DRAFT_183198</name>
</gene>
<dbReference type="GO" id="GO:0052689">
    <property type="term" value="F:carboxylic ester hydrolase activity"/>
    <property type="evidence" value="ECO:0007669"/>
    <property type="project" value="UniProtKB-KW"/>
</dbReference>
<evidence type="ECO:0000256" key="4">
    <source>
        <dbReference type="ARBA" id="ARBA00022487"/>
    </source>
</evidence>
<proteinExistence type="inferred from homology"/>
<reference evidence="11 12" key="1">
    <citation type="submission" date="2014-04" db="EMBL/GenBank/DDBJ databases">
        <title>Evolutionary Origins and Diversification of the Mycorrhizal Mutualists.</title>
        <authorList>
            <consortium name="DOE Joint Genome Institute"/>
            <consortium name="Mycorrhizal Genomics Consortium"/>
            <person name="Kohler A."/>
            <person name="Kuo A."/>
            <person name="Nagy L.G."/>
            <person name="Floudas D."/>
            <person name="Copeland A."/>
            <person name="Barry K.W."/>
            <person name="Cichocki N."/>
            <person name="Veneault-Fourrey C."/>
            <person name="LaButti K."/>
            <person name="Lindquist E.A."/>
            <person name="Lipzen A."/>
            <person name="Lundell T."/>
            <person name="Morin E."/>
            <person name="Murat C."/>
            <person name="Riley R."/>
            <person name="Ohm R."/>
            <person name="Sun H."/>
            <person name="Tunlid A."/>
            <person name="Henrissat B."/>
            <person name="Grigoriev I.V."/>
            <person name="Hibbett D.S."/>
            <person name="Martin F."/>
        </authorList>
    </citation>
    <scope>NUCLEOTIDE SEQUENCE [LARGE SCALE GENOMIC DNA]</scope>
    <source>
        <strain evidence="11 12">Koide BX008</strain>
    </source>
</reference>
<evidence type="ECO:0000256" key="1">
    <source>
        <dbReference type="ARBA" id="ARBA00006499"/>
    </source>
</evidence>
<comment type="catalytic activity">
    <reaction evidence="9">
        <text>S-hexadecanoyl-L-cysteinyl-[protein] + H2O = L-cysteinyl-[protein] + hexadecanoate + H(+)</text>
        <dbReference type="Rhea" id="RHEA:19233"/>
        <dbReference type="Rhea" id="RHEA-COMP:10131"/>
        <dbReference type="Rhea" id="RHEA-COMP:11032"/>
        <dbReference type="ChEBI" id="CHEBI:7896"/>
        <dbReference type="ChEBI" id="CHEBI:15377"/>
        <dbReference type="ChEBI" id="CHEBI:15378"/>
        <dbReference type="ChEBI" id="CHEBI:29950"/>
        <dbReference type="ChEBI" id="CHEBI:74151"/>
        <dbReference type="EC" id="3.1.2.22"/>
    </reaction>
</comment>
<dbReference type="SUPFAM" id="SSF53474">
    <property type="entry name" value="alpha/beta-Hydrolases"/>
    <property type="match status" value="1"/>
</dbReference>
<dbReference type="GO" id="GO:0006631">
    <property type="term" value="P:fatty acid metabolic process"/>
    <property type="evidence" value="ECO:0007669"/>
    <property type="project" value="UniProtKB-KW"/>
</dbReference>
<dbReference type="Pfam" id="PF02230">
    <property type="entry name" value="Abhydrolase_2"/>
    <property type="match status" value="1"/>
</dbReference>
<feature type="domain" description="Phospholipase/carboxylesterase/thioesterase" evidence="10">
    <location>
        <begin position="6"/>
        <end position="198"/>
    </location>
</feature>
<keyword evidence="6" id="KW-0276">Fatty acid metabolism</keyword>
<dbReference type="InterPro" id="IPR050565">
    <property type="entry name" value="LYPA1-2/EST-like"/>
</dbReference>
<protein>
    <recommendedName>
        <fullName evidence="3">Acyl-protein thioesterase 1</fullName>
        <ecNumber evidence="2">3.1.2.22</ecNumber>
    </recommendedName>
    <alternativeName>
        <fullName evidence="8">Palmitoyl-protein hydrolase</fullName>
    </alternativeName>
</protein>
<evidence type="ECO:0000313" key="11">
    <source>
        <dbReference type="EMBL" id="KIL70555.1"/>
    </source>
</evidence>
<accession>A0A0C2T3X0</accession>
<comment type="similarity">
    <text evidence="1">Belongs to the AB hydrolase superfamily. AB hydrolase 2 family.</text>
</comment>
<sequence length="202" mass="22937">MLPASGLGQSSTVWDQFITDKLKARFPQVRWISPQASDRPVSFNHGQHRPSWFDIHELPPRVDEADEQGMAASIKIITDLIQAEIQNGITPSRIFLMGFSQGAALSLTTAFTAEQELGGVVVLSGWIPHFMRDRYRQHTFPVLWCHGDTDPEIPMDYGEEAIRFLTEAFIESIEYKQYPGLDHTITEGEIVHVESWLQSRLN</sequence>
<dbReference type="EMBL" id="KN818223">
    <property type="protein sequence ID" value="KIL70555.1"/>
    <property type="molecule type" value="Genomic_DNA"/>
</dbReference>
<dbReference type="Gene3D" id="3.40.50.1820">
    <property type="entry name" value="alpha/beta hydrolase"/>
    <property type="match status" value="1"/>
</dbReference>
<evidence type="ECO:0000256" key="8">
    <source>
        <dbReference type="ARBA" id="ARBA00031195"/>
    </source>
</evidence>
<evidence type="ECO:0000313" key="12">
    <source>
        <dbReference type="Proteomes" id="UP000054549"/>
    </source>
</evidence>
<organism evidence="11 12">
    <name type="scientific">Amanita muscaria (strain Koide BX008)</name>
    <dbReference type="NCBI Taxonomy" id="946122"/>
    <lineage>
        <taxon>Eukaryota</taxon>
        <taxon>Fungi</taxon>
        <taxon>Dikarya</taxon>
        <taxon>Basidiomycota</taxon>
        <taxon>Agaricomycotina</taxon>
        <taxon>Agaricomycetes</taxon>
        <taxon>Agaricomycetidae</taxon>
        <taxon>Agaricales</taxon>
        <taxon>Pluteineae</taxon>
        <taxon>Amanitaceae</taxon>
        <taxon>Amanita</taxon>
    </lineage>
</organism>
<keyword evidence="4" id="KW-0719">Serine esterase</keyword>
<dbReference type="STRING" id="946122.A0A0C2T3X0"/>
<evidence type="ECO:0000256" key="3">
    <source>
        <dbReference type="ARBA" id="ARBA00014923"/>
    </source>
</evidence>
<evidence type="ECO:0000256" key="7">
    <source>
        <dbReference type="ARBA" id="ARBA00029392"/>
    </source>
</evidence>
<keyword evidence="12" id="KW-1185">Reference proteome</keyword>
<dbReference type="InterPro" id="IPR029058">
    <property type="entry name" value="AB_hydrolase_fold"/>
</dbReference>
<dbReference type="EC" id="3.1.2.22" evidence="2"/>
<dbReference type="HOGENOM" id="CLU_049413_1_0_1"/>
<dbReference type="PANTHER" id="PTHR10655:SF17">
    <property type="entry name" value="LYSOPHOSPHOLIPASE-LIKE PROTEIN 1"/>
    <property type="match status" value="1"/>
</dbReference>
<dbReference type="PANTHER" id="PTHR10655">
    <property type="entry name" value="LYSOPHOSPHOLIPASE-RELATED"/>
    <property type="match status" value="1"/>
</dbReference>
<dbReference type="GO" id="GO:0005737">
    <property type="term" value="C:cytoplasm"/>
    <property type="evidence" value="ECO:0007669"/>
    <property type="project" value="TreeGrafter"/>
</dbReference>
<dbReference type="OrthoDB" id="2418081at2759"/>
<evidence type="ECO:0000256" key="5">
    <source>
        <dbReference type="ARBA" id="ARBA00022801"/>
    </source>
</evidence>
<dbReference type="InParanoid" id="A0A0C2T3X0"/>
<evidence type="ECO:0000256" key="6">
    <source>
        <dbReference type="ARBA" id="ARBA00022832"/>
    </source>
</evidence>
<evidence type="ECO:0000259" key="10">
    <source>
        <dbReference type="Pfam" id="PF02230"/>
    </source>
</evidence>
<dbReference type="GO" id="GO:0008474">
    <property type="term" value="F:palmitoyl-(protein) hydrolase activity"/>
    <property type="evidence" value="ECO:0007669"/>
    <property type="project" value="UniProtKB-EC"/>
</dbReference>
<keyword evidence="6" id="KW-0443">Lipid metabolism</keyword>